<sequence>MKKYAKKAFIFRNPEIQQEIASLNPITDHQRIVYLMTAYEFPFDMVRSLELALFHTYASPSISGLLQKTGEFVKRGQKRYDDTGILIAQFMQAGYDSELGTRAIDQMNKIHGNYRIANEDYLLVLSTFVFYPINWMEVNGWRKMSEGEKLALFIFFKEVAQRMNLTDIPEDFEALKNFAEEYEQKHFRYAESNKVIADATIKIVANWFPSFLRFAVKPVFAALITEKLREAFGYKKPSTLFCEILNMSFQIRKYFLKYVSFKKYPTEISNTYYRTYPKHEFTIETLGPEYLTKKK</sequence>
<comment type="caution">
    <text evidence="2">The sequence shown here is derived from an EMBL/GenBank/DDBJ whole genome shotgun (WGS) entry which is preliminary data.</text>
</comment>
<proteinExistence type="predicted"/>
<feature type="domain" description="ER-bound oxygenase mpaB/mpaB'/Rubber oxygenase catalytic" evidence="1">
    <location>
        <begin position="76"/>
        <end position="235"/>
    </location>
</feature>
<dbReference type="PANTHER" id="PTHR36124">
    <property type="match status" value="1"/>
</dbReference>
<evidence type="ECO:0000313" key="3">
    <source>
        <dbReference type="Proteomes" id="UP001302222"/>
    </source>
</evidence>
<dbReference type="Pfam" id="PF09995">
    <property type="entry name" value="MPAB_Lcp_cat"/>
    <property type="match status" value="1"/>
</dbReference>
<gene>
    <name evidence="2" type="ORF">VB798_16465</name>
</gene>
<keyword evidence="3" id="KW-1185">Reference proteome</keyword>
<dbReference type="EMBL" id="JAYGIM010000012">
    <property type="protein sequence ID" value="MEA5428189.1"/>
    <property type="molecule type" value="Genomic_DNA"/>
</dbReference>
<reference evidence="2 3" key="1">
    <citation type="submission" date="2023-12" db="EMBL/GenBank/DDBJ databases">
        <title>Novel species of the genus Arcicella isolated from rivers.</title>
        <authorList>
            <person name="Lu H."/>
        </authorList>
    </citation>
    <scope>NUCLEOTIDE SEQUENCE [LARGE SCALE GENOMIC DNA]</scope>
    <source>
        <strain evidence="2 3">DC25W</strain>
    </source>
</reference>
<evidence type="ECO:0000313" key="2">
    <source>
        <dbReference type="EMBL" id="MEA5428189.1"/>
    </source>
</evidence>
<dbReference type="RefSeq" id="WP_323260287.1">
    <property type="nucleotide sequence ID" value="NZ_JAYGIM010000012.1"/>
</dbReference>
<accession>A0ABU5SLT5</accession>
<organism evidence="2 3">
    <name type="scientific">Arcicella lustrica</name>
    <dbReference type="NCBI Taxonomy" id="2984196"/>
    <lineage>
        <taxon>Bacteria</taxon>
        <taxon>Pseudomonadati</taxon>
        <taxon>Bacteroidota</taxon>
        <taxon>Cytophagia</taxon>
        <taxon>Cytophagales</taxon>
        <taxon>Flectobacillaceae</taxon>
        <taxon>Arcicella</taxon>
    </lineage>
</organism>
<dbReference type="InterPro" id="IPR046366">
    <property type="entry name" value="MPAB"/>
</dbReference>
<name>A0ABU5SLT5_9BACT</name>
<evidence type="ECO:0000259" key="1">
    <source>
        <dbReference type="Pfam" id="PF09995"/>
    </source>
</evidence>
<protein>
    <recommendedName>
        <fullName evidence="1">ER-bound oxygenase mpaB/mpaB'/Rubber oxygenase catalytic domain-containing protein</fullName>
    </recommendedName>
</protein>
<dbReference type="PANTHER" id="PTHR36124:SF1">
    <property type="entry name" value="ER-BOUND OXYGENASE MPAB_MPAB'_RUBBER OXYGENASE CATALYTIC DOMAIN-CONTAINING PROTEIN"/>
    <property type="match status" value="1"/>
</dbReference>
<dbReference type="InterPro" id="IPR018713">
    <property type="entry name" value="MPAB/Lcp_cat_dom"/>
</dbReference>
<dbReference type="Proteomes" id="UP001302222">
    <property type="component" value="Unassembled WGS sequence"/>
</dbReference>